<feature type="region of interest" description="Disordered" evidence="1">
    <location>
        <begin position="244"/>
        <end position="276"/>
    </location>
</feature>
<dbReference type="AlphaFoldDB" id="A0A1L9RTB1"/>
<feature type="region of interest" description="Disordered" evidence="1">
    <location>
        <begin position="141"/>
        <end position="186"/>
    </location>
</feature>
<sequence>MQKSRIIRNFDGQNRYRHRDSGFQVKLKWSSSLKIPHEDQVTKSTRSPSYLPGHGDISSTDALPSNSRHELDLDSFSEDITKQIENAFHFGDEEQVTLALPYTPKGHAQEQAADKQDNDVDRGYQKDSSFVAKFRSFTGGSAKTVSGADRRSYQTQSSTTSTGGSRSFRSDSVATQDTNLTGTSTIGTTKSALSVTTTKTNNVRPKPLVLPVVSPSYSKFIGSPHDYCFLDLDVIRSETIRPSNITGLLPRSHNARLSHPPKQPSRDKNKSDKSGPNLVVEFDKRVRHIRHITGTQGNFWSTKNPNSTRRIHHGRKWNDKNLRCTSCLGECPICGIACCLYEATRRKSARKCSKDDKKAEEHRLMQIIQDIGSRAKDLNRFSKCTEDGGCGRYVCPDCCGACPLYECRDIQCKDCKANPWAPCDWHDN</sequence>
<feature type="compositionally biased region" description="Low complexity" evidence="1">
    <location>
        <begin position="153"/>
        <end position="186"/>
    </location>
</feature>
<dbReference type="STRING" id="1073089.A0A1L9RTB1"/>
<feature type="compositionally biased region" description="Polar residues" evidence="1">
    <location>
        <begin position="57"/>
        <end position="66"/>
    </location>
</feature>
<name>A0A1L9RTB1_ASPWE</name>
<dbReference type="OrthoDB" id="1727108at2759"/>
<feature type="region of interest" description="Disordered" evidence="1">
    <location>
        <begin position="36"/>
        <end position="69"/>
    </location>
</feature>
<keyword evidence="3" id="KW-1185">Reference proteome</keyword>
<protein>
    <submittedName>
        <fullName evidence="2">Uncharacterized protein</fullName>
    </submittedName>
</protein>
<proteinExistence type="predicted"/>
<gene>
    <name evidence="2" type="ORF">ASPWEDRAFT_313741</name>
</gene>
<accession>A0A1L9RTB1</accession>
<feature type="compositionally biased region" description="Basic and acidic residues" evidence="1">
    <location>
        <begin position="264"/>
        <end position="273"/>
    </location>
</feature>
<reference evidence="3" key="1">
    <citation type="journal article" date="2017" name="Genome Biol.">
        <title>Comparative genomics reveals high biological diversity and specific adaptations in the industrially and medically important fungal genus Aspergillus.</title>
        <authorList>
            <person name="de Vries R.P."/>
            <person name="Riley R."/>
            <person name="Wiebenga A."/>
            <person name="Aguilar-Osorio G."/>
            <person name="Amillis S."/>
            <person name="Uchima C.A."/>
            <person name="Anderluh G."/>
            <person name="Asadollahi M."/>
            <person name="Askin M."/>
            <person name="Barry K."/>
            <person name="Battaglia E."/>
            <person name="Bayram O."/>
            <person name="Benocci T."/>
            <person name="Braus-Stromeyer S.A."/>
            <person name="Caldana C."/>
            <person name="Canovas D."/>
            <person name="Cerqueira G.C."/>
            <person name="Chen F."/>
            <person name="Chen W."/>
            <person name="Choi C."/>
            <person name="Clum A."/>
            <person name="Dos Santos R.A."/>
            <person name="Damasio A.R."/>
            <person name="Diallinas G."/>
            <person name="Emri T."/>
            <person name="Fekete E."/>
            <person name="Flipphi M."/>
            <person name="Freyberg S."/>
            <person name="Gallo A."/>
            <person name="Gournas C."/>
            <person name="Habgood R."/>
            <person name="Hainaut M."/>
            <person name="Harispe M.L."/>
            <person name="Henrissat B."/>
            <person name="Hilden K.S."/>
            <person name="Hope R."/>
            <person name="Hossain A."/>
            <person name="Karabika E."/>
            <person name="Karaffa L."/>
            <person name="Karanyi Z."/>
            <person name="Krasevec N."/>
            <person name="Kuo A."/>
            <person name="Kusch H."/>
            <person name="LaButti K."/>
            <person name="Lagendijk E.L."/>
            <person name="Lapidus A."/>
            <person name="Levasseur A."/>
            <person name="Lindquist E."/>
            <person name="Lipzen A."/>
            <person name="Logrieco A.F."/>
            <person name="MacCabe A."/>
            <person name="Maekelae M.R."/>
            <person name="Malavazi I."/>
            <person name="Melin P."/>
            <person name="Meyer V."/>
            <person name="Mielnichuk N."/>
            <person name="Miskei M."/>
            <person name="Molnar A.P."/>
            <person name="Mule G."/>
            <person name="Ngan C.Y."/>
            <person name="Orejas M."/>
            <person name="Orosz E."/>
            <person name="Ouedraogo J.P."/>
            <person name="Overkamp K.M."/>
            <person name="Park H.-S."/>
            <person name="Perrone G."/>
            <person name="Piumi F."/>
            <person name="Punt P.J."/>
            <person name="Ram A.F."/>
            <person name="Ramon A."/>
            <person name="Rauscher S."/>
            <person name="Record E."/>
            <person name="Riano-Pachon D.M."/>
            <person name="Robert V."/>
            <person name="Roehrig J."/>
            <person name="Ruller R."/>
            <person name="Salamov A."/>
            <person name="Salih N.S."/>
            <person name="Samson R.A."/>
            <person name="Sandor E."/>
            <person name="Sanguinetti M."/>
            <person name="Schuetze T."/>
            <person name="Sepcic K."/>
            <person name="Shelest E."/>
            <person name="Sherlock G."/>
            <person name="Sophianopoulou V."/>
            <person name="Squina F.M."/>
            <person name="Sun H."/>
            <person name="Susca A."/>
            <person name="Todd R.B."/>
            <person name="Tsang A."/>
            <person name="Unkles S.E."/>
            <person name="van de Wiele N."/>
            <person name="van Rossen-Uffink D."/>
            <person name="Oliveira J.V."/>
            <person name="Vesth T.C."/>
            <person name="Visser J."/>
            <person name="Yu J.-H."/>
            <person name="Zhou M."/>
            <person name="Andersen M.R."/>
            <person name="Archer D.B."/>
            <person name="Baker S.E."/>
            <person name="Benoit I."/>
            <person name="Brakhage A.A."/>
            <person name="Braus G.H."/>
            <person name="Fischer R."/>
            <person name="Frisvad J.C."/>
            <person name="Goldman G.H."/>
            <person name="Houbraken J."/>
            <person name="Oakley B."/>
            <person name="Pocsi I."/>
            <person name="Scazzocchio C."/>
            <person name="Seiboth B."/>
            <person name="vanKuyk P.A."/>
            <person name="Wortman J."/>
            <person name="Dyer P.S."/>
            <person name="Grigoriev I.V."/>
        </authorList>
    </citation>
    <scope>NUCLEOTIDE SEQUENCE [LARGE SCALE GENOMIC DNA]</scope>
    <source>
        <strain evidence="3">DTO 134E9</strain>
    </source>
</reference>
<evidence type="ECO:0000313" key="3">
    <source>
        <dbReference type="Proteomes" id="UP000184383"/>
    </source>
</evidence>
<evidence type="ECO:0000256" key="1">
    <source>
        <dbReference type="SAM" id="MobiDB-lite"/>
    </source>
</evidence>
<dbReference type="EMBL" id="KV878210">
    <property type="protein sequence ID" value="OJJ38196.1"/>
    <property type="molecule type" value="Genomic_DNA"/>
</dbReference>
<organism evidence="2 3">
    <name type="scientific">Aspergillus wentii DTO 134E9</name>
    <dbReference type="NCBI Taxonomy" id="1073089"/>
    <lineage>
        <taxon>Eukaryota</taxon>
        <taxon>Fungi</taxon>
        <taxon>Dikarya</taxon>
        <taxon>Ascomycota</taxon>
        <taxon>Pezizomycotina</taxon>
        <taxon>Eurotiomycetes</taxon>
        <taxon>Eurotiomycetidae</taxon>
        <taxon>Eurotiales</taxon>
        <taxon>Aspergillaceae</taxon>
        <taxon>Aspergillus</taxon>
        <taxon>Aspergillus subgen. Cremei</taxon>
    </lineage>
</organism>
<dbReference type="VEuPathDB" id="FungiDB:ASPWEDRAFT_313741"/>
<dbReference type="Proteomes" id="UP000184383">
    <property type="component" value="Unassembled WGS sequence"/>
</dbReference>
<dbReference type="GeneID" id="63749389"/>
<evidence type="ECO:0000313" key="2">
    <source>
        <dbReference type="EMBL" id="OJJ38196.1"/>
    </source>
</evidence>
<dbReference type="RefSeq" id="XP_040691872.1">
    <property type="nucleotide sequence ID" value="XM_040833541.1"/>
</dbReference>